<dbReference type="Pfam" id="PF04286">
    <property type="entry name" value="DUF445"/>
    <property type="match status" value="1"/>
</dbReference>
<accession>I0BJR9</accession>
<dbReference type="PANTHER" id="PTHR38442">
    <property type="entry name" value="INNER MEMBRANE PROTEIN-RELATED"/>
    <property type="match status" value="1"/>
</dbReference>
<evidence type="ECO:0000313" key="1">
    <source>
        <dbReference type="EMBL" id="AFH62616.1"/>
    </source>
</evidence>
<name>I0BJR9_9BACL</name>
<evidence type="ECO:0000313" key="2">
    <source>
        <dbReference type="Proteomes" id="UP000007392"/>
    </source>
</evidence>
<gene>
    <name evidence="1" type="ORF">B2K_18130</name>
</gene>
<protein>
    <recommendedName>
        <fullName evidence="3">DUF445 domain-containing protein</fullName>
    </recommendedName>
</protein>
<evidence type="ECO:0008006" key="3">
    <source>
        <dbReference type="Google" id="ProtNLM"/>
    </source>
</evidence>
<reference evidence="1 2" key="1">
    <citation type="submission" date="2013-06" db="EMBL/GenBank/DDBJ databases">
        <title>Complete genome sequence of Paenibacillus mucilaginosus K02.</title>
        <authorList>
            <person name="Xiao B."/>
            <person name="Sun L."/>
            <person name="Xiao L."/>
            <person name="Lian B."/>
        </authorList>
    </citation>
    <scope>NUCLEOTIDE SEQUENCE [LARGE SCALE GENOMIC DNA]</scope>
    <source>
        <strain evidence="1 2">K02</strain>
    </source>
</reference>
<dbReference type="GO" id="GO:0005886">
    <property type="term" value="C:plasma membrane"/>
    <property type="evidence" value="ECO:0007669"/>
    <property type="project" value="TreeGrafter"/>
</dbReference>
<dbReference type="PANTHER" id="PTHR38442:SF1">
    <property type="entry name" value="INNER MEMBRANE PROTEIN"/>
    <property type="match status" value="1"/>
</dbReference>
<dbReference type="EMBL" id="CP003422">
    <property type="protein sequence ID" value="AFH62616.1"/>
    <property type="molecule type" value="Genomic_DNA"/>
</dbReference>
<dbReference type="HOGENOM" id="CLU_036718_2_0_9"/>
<organism evidence="1 2">
    <name type="scientific">Paenibacillus mucilaginosus K02</name>
    <dbReference type="NCBI Taxonomy" id="997761"/>
    <lineage>
        <taxon>Bacteria</taxon>
        <taxon>Bacillati</taxon>
        <taxon>Bacillota</taxon>
        <taxon>Bacilli</taxon>
        <taxon>Bacillales</taxon>
        <taxon>Paenibacillaceae</taxon>
        <taxon>Paenibacillus</taxon>
    </lineage>
</organism>
<dbReference type="AlphaFoldDB" id="I0BJR9"/>
<dbReference type="PATRIC" id="fig|997761.3.peg.3578"/>
<dbReference type="KEGG" id="pmw:B2K_18130"/>
<dbReference type="InterPro" id="IPR007383">
    <property type="entry name" value="DUF445"/>
</dbReference>
<proteinExistence type="predicted"/>
<dbReference type="Proteomes" id="UP000007392">
    <property type="component" value="Chromosome"/>
</dbReference>
<sequence length="402" mass="44184">MAGGLAATFPFHTTSAVGLLLHGGFEAGLVGGLADWFAVTALFRHPLGIPIPHTRLLPRNRGKVTDALVSMIETHLLNKESIEARIASFHLTSKALDIAAAEIQRAEVQAAISGVLKDAVRSFSWEPYLPWMQDELASLAAGVDPKPLLTIAADEILNSRHDETALDFMLGKAEQWVLLEETRKLFGNMSIRAIERIELQGMMAFAVNAFLGFVNEDKLGSILQNLLLSNIESLRTEGHPNREKLLGAIRREVDAMRDSEGLLAALEGWKAKLIGALLTPERLTSVLGGLQSKLLEALEQPDFVARYIVPLVSRYIDKLRGDDAALAASDRWVRGKIMHYVEENHSLIGRLVRENVDKLDDETLIAMIEDKAGNDLQWIRVNGAICGFLIGVVIEGVRLLIV</sequence>